<dbReference type="InterPro" id="IPR008613">
    <property type="entry name" value="Excalibur_Ca-bd_domain"/>
</dbReference>
<evidence type="ECO:0000256" key="1">
    <source>
        <dbReference type="SAM" id="Phobius"/>
    </source>
</evidence>
<keyword evidence="4" id="KW-1185">Reference proteome</keyword>
<evidence type="ECO:0000313" key="4">
    <source>
        <dbReference type="Proteomes" id="UP001302249"/>
    </source>
</evidence>
<keyword evidence="1" id="KW-0812">Transmembrane</keyword>
<gene>
    <name evidence="3" type="ORF">RPR59_14565</name>
</gene>
<sequence length="142" mass="15829">MAIDSSWRVSHPVHRRDLIHSQPARTTMFFMSNRHFSARGRNRSGRHYRQRGGRDDFLTTALTLCAFVALITWTIAPNIISAWTVGTNSPEAVADIEGSVYYPDCAAARAAGAAPMHRGSPGYRDHLDGDNDGTACEPYHRW</sequence>
<dbReference type="RefSeq" id="WP_313915282.1">
    <property type="nucleotide sequence ID" value="NZ_CP135076.1"/>
</dbReference>
<evidence type="ECO:0000313" key="3">
    <source>
        <dbReference type="EMBL" id="WNO53638.1"/>
    </source>
</evidence>
<accession>A0ABZ0B8C5</accession>
<dbReference type="EMBL" id="CP135076">
    <property type="protein sequence ID" value="WNO53638.1"/>
    <property type="molecule type" value="Genomic_DNA"/>
</dbReference>
<keyword evidence="1" id="KW-1133">Transmembrane helix</keyword>
<evidence type="ECO:0000259" key="2">
    <source>
        <dbReference type="SMART" id="SM00894"/>
    </source>
</evidence>
<feature type="domain" description="Excalibur calcium-binding" evidence="2">
    <location>
        <begin position="101"/>
        <end position="137"/>
    </location>
</feature>
<dbReference type="Proteomes" id="UP001302249">
    <property type="component" value="Chromosome"/>
</dbReference>
<name>A0ABZ0B8C5_9SPHN</name>
<dbReference type="Pfam" id="PF05901">
    <property type="entry name" value="Excalibur"/>
    <property type="match status" value="1"/>
</dbReference>
<reference evidence="3 4" key="1">
    <citation type="submission" date="2023-09" db="EMBL/GenBank/DDBJ databases">
        <authorList>
            <person name="Rey-Velasco X."/>
        </authorList>
    </citation>
    <scope>NUCLEOTIDE SEQUENCE [LARGE SCALE GENOMIC DNA]</scope>
    <source>
        <strain evidence="3 4">W311</strain>
    </source>
</reference>
<proteinExistence type="predicted"/>
<protein>
    <submittedName>
        <fullName evidence="3">Excalibur calcium-binding domain-containing protein</fullName>
    </submittedName>
</protein>
<feature type="transmembrane region" description="Helical" evidence="1">
    <location>
        <begin position="57"/>
        <end position="76"/>
    </location>
</feature>
<dbReference type="SMART" id="SM00894">
    <property type="entry name" value="Excalibur"/>
    <property type="match status" value="1"/>
</dbReference>
<organism evidence="3 4">
    <name type="scientific">Stakelama saccharophila</name>
    <dbReference type="NCBI Taxonomy" id="3075605"/>
    <lineage>
        <taxon>Bacteria</taxon>
        <taxon>Pseudomonadati</taxon>
        <taxon>Pseudomonadota</taxon>
        <taxon>Alphaproteobacteria</taxon>
        <taxon>Sphingomonadales</taxon>
        <taxon>Sphingomonadaceae</taxon>
        <taxon>Stakelama</taxon>
    </lineage>
</organism>
<keyword evidence="1" id="KW-0472">Membrane</keyword>